<evidence type="ECO:0000313" key="3">
    <source>
        <dbReference type="Proteomes" id="UP000194151"/>
    </source>
</evidence>
<evidence type="ECO:0000256" key="1">
    <source>
        <dbReference type="SAM" id="MobiDB-lite"/>
    </source>
</evidence>
<feature type="compositionally biased region" description="Basic and acidic residues" evidence="1">
    <location>
        <begin position="483"/>
        <end position="493"/>
    </location>
</feature>
<dbReference type="AlphaFoldDB" id="A0A1W6YSB4"/>
<reference evidence="2 3" key="1">
    <citation type="submission" date="2017-05" db="EMBL/GenBank/DDBJ databases">
        <title>Complete and WGS of Bordetella genogroups.</title>
        <authorList>
            <person name="Spilker T."/>
            <person name="LiPuma J."/>
        </authorList>
    </citation>
    <scope>NUCLEOTIDE SEQUENCE [LARGE SCALE GENOMIC DNA]</scope>
    <source>
        <strain evidence="2 3">AU19157</strain>
    </source>
</reference>
<protein>
    <submittedName>
        <fullName evidence="2">Uncharacterized protein</fullName>
    </submittedName>
</protein>
<accession>A0A1W6YSB4</accession>
<gene>
    <name evidence="2" type="ORF">CAL12_26365</name>
</gene>
<keyword evidence="3" id="KW-1185">Reference proteome</keyword>
<sequence length="982" mass="105072">MAVDGLGGGSLAYPMDGSTDNPPSASAAAAFRARPGSRQRLKTLIGDMRQMHGLRGKLSLVYARAGSADRVRAMAKWSRAYAGNPVCQDDMQRLFHRVTRRCAGQAHAQVFRRIAETYLHGADTSQLATLRQSLGSATPGPVPWVAHAPRADPVREAWTGFSAMLEGELARRALLPALKQVVRALPVSPRADGHALDLACARLATALRRAGGTGGDDGLLAIALGQLSHVELKTLAAQLAAPPGRDRAATGADALARCALGRALRHLRGSPDIWQQRLGLIGELRSAVNRTVCDRLDYFVHATSRLIDFQLEQGRPPQAVYELAARSLMKSLAIVGYADVLASGGVPVLAPRLIAAALLGKRLKDVLAYTHGLDIRTLTQLVRAMESAAPDYAGAAALLRSVRDHHAQRHLDRLAAGLRDLETTGAGARRWPIAQGLKTLALALDAWESDCLPAGLTLPPNVQQHLRAAVQWAVDGLSPRPGGSRDPDADRRVSAGRAPTGHVSAGRASAGRALATLVLDYGAINTLCNREVECLRIAQPLLRPYGLSLDKAALAAIAQERAAPHMETAVDHLADVAQALARGASDPEHAMRALREGAESAASACAECASFTDMAADDVMRVCTRIASLAWRRFIAHHAGSRRNAEAALLRSGYILHDGLNDAASALVQDLDADPPSDGDWRDWRDRLESHAVSRLRLASQLMEALQAVCIPDDDADDHSGSRSAGSEAFIDGWTPDLRRAVADHFGVKYDPARGRCALLMSRAQHERFAAELLNGDLAPRTLTQYEIAGPAGPTVVEIDEQLRVDGIMRVSAQFSVTGVDRQGNYIPYTTSSAHAGEDSHVPGVERGLLALRRLAGPDTAALTTYLTQTAAAGFLCGLHALGDTGPVRMDDGVAVLPGGMAYMRTDIKRMADGSYTLRINPYWYRLDTATAFDGSAIRLDPVRSFASLASDVRLVPAAQGAWRQEVIGPLTIRHHLVRRDA</sequence>
<dbReference type="EMBL" id="CP021108">
    <property type="protein sequence ID" value="ARP83990.1"/>
    <property type="molecule type" value="Genomic_DNA"/>
</dbReference>
<feature type="region of interest" description="Disordered" evidence="1">
    <location>
        <begin position="477"/>
        <end position="505"/>
    </location>
</feature>
<proteinExistence type="predicted"/>
<dbReference type="KEGG" id="bgv:CAL12_26365"/>
<name>A0A1W6YSB4_9BORD</name>
<dbReference type="Proteomes" id="UP000194151">
    <property type="component" value="Chromosome"/>
</dbReference>
<organism evidence="2 3">
    <name type="scientific">Bordetella genomosp. 8</name>
    <dbReference type="NCBI Taxonomy" id="1416806"/>
    <lineage>
        <taxon>Bacteria</taxon>
        <taxon>Pseudomonadati</taxon>
        <taxon>Pseudomonadota</taxon>
        <taxon>Betaproteobacteria</taxon>
        <taxon>Burkholderiales</taxon>
        <taxon>Alcaligenaceae</taxon>
        <taxon>Bordetella</taxon>
    </lineage>
</organism>
<evidence type="ECO:0000313" key="2">
    <source>
        <dbReference type="EMBL" id="ARP83990.1"/>
    </source>
</evidence>